<evidence type="ECO:0000256" key="1">
    <source>
        <dbReference type="SAM" id="MobiDB-lite"/>
    </source>
</evidence>
<feature type="non-terminal residue" evidence="2">
    <location>
        <position position="1"/>
    </location>
</feature>
<reference evidence="2 3" key="1">
    <citation type="journal article" date="2019" name="Sci. Rep.">
        <title>A high-quality genome of Eragrostis curvula grass provides insights into Poaceae evolution and supports new strategies to enhance forage quality.</title>
        <authorList>
            <person name="Carballo J."/>
            <person name="Santos B.A.C.M."/>
            <person name="Zappacosta D."/>
            <person name="Garbus I."/>
            <person name="Selva J.P."/>
            <person name="Gallo C.A."/>
            <person name="Diaz A."/>
            <person name="Albertini E."/>
            <person name="Caccamo M."/>
            <person name="Echenique V."/>
        </authorList>
    </citation>
    <scope>NUCLEOTIDE SEQUENCE [LARGE SCALE GENOMIC DNA]</scope>
    <source>
        <strain evidence="3">cv. Victoria</strain>
        <tissue evidence="2">Leaf</tissue>
    </source>
</reference>
<organism evidence="2 3">
    <name type="scientific">Eragrostis curvula</name>
    <name type="common">weeping love grass</name>
    <dbReference type="NCBI Taxonomy" id="38414"/>
    <lineage>
        <taxon>Eukaryota</taxon>
        <taxon>Viridiplantae</taxon>
        <taxon>Streptophyta</taxon>
        <taxon>Embryophyta</taxon>
        <taxon>Tracheophyta</taxon>
        <taxon>Spermatophyta</taxon>
        <taxon>Magnoliopsida</taxon>
        <taxon>Liliopsida</taxon>
        <taxon>Poales</taxon>
        <taxon>Poaceae</taxon>
        <taxon>PACMAD clade</taxon>
        <taxon>Chloridoideae</taxon>
        <taxon>Eragrostideae</taxon>
        <taxon>Eragrostidinae</taxon>
        <taxon>Eragrostis</taxon>
    </lineage>
</organism>
<feature type="compositionally biased region" description="Basic and acidic residues" evidence="1">
    <location>
        <begin position="259"/>
        <end position="279"/>
    </location>
</feature>
<proteinExistence type="predicted"/>
<feature type="region of interest" description="Disordered" evidence="1">
    <location>
        <begin position="256"/>
        <end position="279"/>
    </location>
</feature>
<gene>
    <name evidence="2" type="ORF">EJB05_09266</name>
</gene>
<dbReference type="Proteomes" id="UP000324897">
    <property type="component" value="Unassembled WGS sequence"/>
</dbReference>
<comment type="caution">
    <text evidence="2">The sequence shown here is derived from an EMBL/GenBank/DDBJ whole genome shotgun (WGS) entry which is preliminary data.</text>
</comment>
<protein>
    <submittedName>
        <fullName evidence="2">Uncharacterized protein</fullName>
    </submittedName>
</protein>
<dbReference type="Gramene" id="TVU42843">
    <property type="protein sequence ID" value="TVU42843"/>
    <property type="gene ID" value="EJB05_09266"/>
</dbReference>
<dbReference type="AlphaFoldDB" id="A0A5J9W4J2"/>
<feature type="region of interest" description="Disordered" evidence="1">
    <location>
        <begin position="92"/>
        <end position="146"/>
    </location>
</feature>
<keyword evidence="3" id="KW-1185">Reference proteome</keyword>
<accession>A0A5J9W4J2</accession>
<name>A0A5J9W4J2_9POAL</name>
<dbReference type="EMBL" id="RWGY01000005">
    <property type="protein sequence ID" value="TVU42843.1"/>
    <property type="molecule type" value="Genomic_DNA"/>
</dbReference>
<evidence type="ECO:0000313" key="3">
    <source>
        <dbReference type="Proteomes" id="UP000324897"/>
    </source>
</evidence>
<feature type="compositionally biased region" description="Low complexity" evidence="1">
    <location>
        <begin position="93"/>
        <end position="103"/>
    </location>
</feature>
<sequence>MARVSSGHCARRGVGFTAVGEAAAFTGFVRLAWLLPSHSHRPFLSFPPLGRDGGGGGRPPRRYVRREAEIHGGRDRDFTLVAACTTTEVTCDARPAAPSSSPPWTVGGPRRGKLGGLWSGRRRTAVRGSARPRAGPGSEGWGADGRRHGELDDVHGGGASMAAVGPLRRWARRPDSDPLLAPTTPICRRFVLHCSFGENARAVAPDNQILVHLARWLVKLIKSLFRLEIINAAAFQSALNMLREVQATSLIENMGARSRAVEETRKQSDELSRSKDRHW</sequence>
<evidence type="ECO:0000313" key="2">
    <source>
        <dbReference type="EMBL" id="TVU42843.1"/>
    </source>
</evidence>